<feature type="region of interest" description="Disordered" evidence="1">
    <location>
        <begin position="1"/>
        <end position="91"/>
    </location>
</feature>
<feature type="compositionally biased region" description="Low complexity" evidence="1">
    <location>
        <begin position="54"/>
        <end position="71"/>
    </location>
</feature>
<sequence>MAPKRKAAARSAKTKPPARTGKASKSKAKATQKAEAQTGEKRARSPEENTATQPAPKRAATGAKASASDAPDGAGTQETVKPTASSPDARASAPKFVGKFDLYSMSLSFLSEVYLPRGMSTPQYEKLYEAILTYQAKPDFSAQCVIPDPSGLTSQSGLMRSGGFLDPFSREPFDIAMNDIKHLEKVESYPASLDSCFELTQPQVNVPGVRAKLCIQDGGCGINSSSGDFCMTRVWKKVDSNGQTVELFEGALEFDVSYSGLYSNKGHGNGNDANFGFWGVRARKDQDGKEIGLEVGN</sequence>
<keyword evidence="3" id="KW-1185">Reference proteome</keyword>
<feature type="compositionally biased region" description="Low complexity" evidence="1">
    <location>
        <begin position="9"/>
        <end position="19"/>
    </location>
</feature>
<gene>
    <name evidence="2" type="ORF">VKT23_017045</name>
</gene>
<dbReference type="Proteomes" id="UP001498398">
    <property type="component" value="Unassembled WGS sequence"/>
</dbReference>
<protein>
    <submittedName>
        <fullName evidence="2">Uncharacterized protein</fullName>
    </submittedName>
</protein>
<name>A0ABR1IWF7_9AGAR</name>
<evidence type="ECO:0000313" key="2">
    <source>
        <dbReference type="EMBL" id="KAK7440407.1"/>
    </source>
</evidence>
<dbReference type="EMBL" id="JBANRG010000068">
    <property type="protein sequence ID" value="KAK7440407.1"/>
    <property type="molecule type" value="Genomic_DNA"/>
</dbReference>
<feature type="compositionally biased region" description="Polar residues" evidence="1">
    <location>
        <begin position="76"/>
        <end position="86"/>
    </location>
</feature>
<comment type="caution">
    <text evidence="2">The sequence shown here is derived from an EMBL/GenBank/DDBJ whole genome shotgun (WGS) entry which is preliminary data.</text>
</comment>
<evidence type="ECO:0000256" key="1">
    <source>
        <dbReference type="SAM" id="MobiDB-lite"/>
    </source>
</evidence>
<reference evidence="2 3" key="1">
    <citation type="submission" date="2024-01" db="EMBL/GenBank/DDBJ databases">
        <title>A draft genome for the cacao thread blight pathogen Marasmiellus scandens.</title>
        <authorList>
            <person name="Baruah I.K."/>
            <person name="Leung J."/>
            <person name="Bukari Y."/>
            <person name="Amoako-Attah I."/>
            <person name="Meinhardt L.W."/>
            <person name="Bailey B.A."/>
            <person name="Cohen S.P."/>
        </authorList>
    </citation>
    <scope>NUCLEOTIDE SEQUENCE [LARGE SCALE GENOMIC DNA]</scope>
    <source>
        <strain evidence="2 3">GH-19</strain>
    </source>
</reference>
<proteinExistence type="predicted"/>
<organism evidence="2 3">
    <name type="scientific">Marasmiellus scandens</name>
    <dbReference type="NCBI Taxonomy" id="2682957"/>
    <lineage>
        <taxon>Eukaryota</taxon>
        <taxon>Fungi</taxon>
        <taxon>Dikarya</taxon>
        <taxon>Basidiomycota</taxon>
        <taxon>Agaricomycotina</taxon>
        <taxon>Agaricomycetes</taxon>
        <taxon>Agaricomycetidae</taxon>
        <taxon>Agaricales</taxon>
        <taxon>Marasmiineae</taxon>
        <taxon>Omphalotaceae</taxon>
        <taxon>Marasmiellus</taxon>
    </lineage>
</organism>
<feature type="compositionally biased region" description="Basic and acidic residues" evidence="1">
    <location>
        <begin position="38"/>
        <end position="47"/>
    </location>
</feature>
<evidence type="ECO:0000313" key="3">
    <source>
        <dbReference type="Proteomes" id="UP001498398"/>
    </source>
</evidence>
<accession>A0ABR1IWF7</accession>